<name>A0ABW0HS37_9BACL</name>
<dbReference type="Proteomes" id="UP001596113">
    <property type="component" value="Unassembled WGS sequence"/>
</dbReference>
<evidence type="ECO:0000313" key="9">
    <source>
        <dbReference type="Proteomes" id="UP001596113"/>
    </source>
</evidence>
<dbReference type="InterPro" id="IPR036259">
    <property type="entry name" value="MFS_trans_sf"/>
</dbReference>
<accession>A0ABW0HS37</accession>
<evidence type="ECO:0000256" key="2">
    <source>
        <dbReference type="ARBA" id="ARBA00022448"/>
    </source>
</evidence>
<keyword evidence="2" id="KW-0813">Transport</keyword>
<feature type="transmembrane region" description="Helical" evidence="6">
    <location>
        <begin position="347"/>
        <end position="364"/>
    </location>
</feature>
<dbReference type="RefSeq" id="WP_378131979.1">
    <property type="nucleotide sequence ID" value="NZ_JBHSMI010000019.1"/>
</dbReference>
<dbReference type="PRINTS" id="PR01035">
    <property type="entry name" value="TCRTETA"/>
</dbReference>
<evidence type="ECO:0000313" key="8">
    <source>
        <dbReference type="EMBL" id="MFC5402991.1"/>
    </source>
</evidence>
<dbReference type="SUPFAM" id="SSF103473">
    <property type="entry name" value="MFS general substrate transporter"/>
    <property type="match status" value="1"/>
</dbReference>
<feature type="transmembrane region" description="Helical" evidence="6">
    <location>
        <begin position="370"/>
        <end position="388"/>
    </location>
</feature>
<evidence type="ECO:0000256" key="5">
    <source>
        <dbReference type="ARBA" id="ARBA00023136"/>
    </source>
</evidence>
<feature type="transmembrane region" description="Helical" evidence="6">
    <location>
        <begin position="49"/>
        <end position="70"/>
    </location>
</feature>
<evidence type="ECO:0000256" key="3">
    <source>
        <dbReference type="ARBA" id="ARBA00022692"/>
    </source>
</evidence>
<feature type="transmembrane region" description="Helical" evidence="6">
    <location>
        <begin position="253"/>
        <end position="272"/>
    </location>
</feature>
<evidence type="ECO:0000256" key="4">
    <source>
        <dbReference type="ARBA" id="ARBA00022989"/>
    </source>
</evidence>
<gene>
    <name evidence="8" type="ORF">ACFPOF_09565</name>
</gene>
<dbReference type="PROSITE" id="PS50850">
    <property type="entry name" value="MFS"/>
    <property type="match status" value="1"/>
</dbReference>
<dbReference type="Gene3D" id="1.20.1250.20">
    <property type="entry name" value="MFS general substrate transporter like domains"/>
    <property type="match status" value="1"/>
</dbReference>
<dbReference type="InterPro" id="IPR020846">
    <property type="entry name" value="MFS_dom"/>
</dbReference>
<dbReference type="Pfam" id="PF07690">
    <property type="entry name" value="MFS_1"/>
    <property type="match status" value="1"/>
</dbReference>
<feature type="transmembrane region" description="Helical" evidence="6">
    <location>
        <begin position="77"/>
        <end position="96"/>
    </location>
</feature>
<protein>
    <submittedName>
        <fullName evidence="8">MFS transporter</fullName>
    </submittedName>
</protein>
<dbReference type="EMBL" id="JBHSMI010000019">
    <property type="protein sequence ID" value="MFC5402991.1"/>
    <property type="molecule type" value="Genomic_DNA"/>
</dbReference>
<organism evidence="8 9">
    <name type="scientific">Cohnella soli</name>
    <dbReference type="NCBI Taxonomy" id="425005"/>
    <lineage>
        <taxon>Bacteria</taxon>
        <taxon>Bacillati</taxon>
        <taxon>Bacillota</taxon>
        <taxon>Bacilli</taxon>
        <taxon>Bacillales</taxon>
        <taxon>Paenibacillaceae</taxon>
        <taxon>Cohnella</taxon>
    </lineage>
</organism>
<keyword evidence="4 6" id="KW-1133">Transmembrane helix</keyword>
<evidence type="ECO:0000259" key="7">
    <source>
        <dbReference type="PROSITE" id="PS50850"/>
    </source>
</evidence>
<keyword evidence="3 6" id="KW-0812">Transmembrane</keyword>
<proteinExistence type="predicted"/>
<evidence type="ECO:0000256" key="1">
    <source>
        <dbReference type="ARBA" id="ARBA00004651"/>
    </source>
</evidence>
<feature type="transmembrane region" description="Helical" evidence="6">
    <location>
        <begin position="284"/>
        <end position="302"/>
    </location>
</feature>
<comment type="caution">
    <text evidence="8">The sequence shown here is derived from an EMBL/GenBank/DDBJ whole genome shotgun (WGS) entry which is preliminary data.</text>
</comment>
<keyword evidence="9" id="KW-1185">Reference proteome</keyword>
<feature type="transmembrane region" description="Helical" evidence="6">
    <location>
        <begin position="136"/>
        <end position="158"/>
    </location>
</feature>
<evidence type="ECO:0000256" key="6">
    <source>
        <dbReference type="SAM" id="Phobius"/>
    </source>
</evidence>
<dbReference type="InterPro" id="IPR001958">
    <property type="entry name" value="Tet-R_TetA/multi-R_MdtG-like"/>
</dbReference>
<feature type="transmembrane region" description="Helical" evidence="6">
    <location>
        <begin position="164"/>
        <end position="184"/>
    </location>
</feature>
<feature type="transmembrane region" description="Helical" evidence="6">
    <location>
        <begin position="308"/>
        <end position="326"/>
    </location>
</feature>
<dbReference type="PANTHER" id="PTHR23504">
    <property type="entry name" value="MAJOR FACILITATOR SUPERFAMILY DOMAIN-CONTAINING PROTEIN 10"/>
    <property type="match status" value="1"/>
</dbReference>
<keyword evidence="5 6" id="KW-0472">Membrane</keyword>
<comment type="subcellular location">
    <subcellularLocation>
        <location evidence="1">Cell membrane</location>
        <topology evidence="1">Multi-pass membrane protein</topology>
    </subcellularLocation>
</comment>
<dbReference type="CDD" id="cd17325">
    <property type="entry name" value="MFS_MdtG_SLC18_like"/>
    <property type="match status" value="1"/>
</dbReference>
<feature type="transmembrane region" description="Helical" evidence="6">
    <location>
        <begin position="102"/>
        <end position="124"/>
    </location>
</feature>
<feature type="transmembrane region" description="Helical" evidence="6">
    <location>
        <begin position="212"/>
        <end position="233"/>
    </location>
</feature>
<sequence length="402" mass="43314">MMKLLNKTQLSLGLVLFNLFIAYVGIGLVVPVMPSIAHEMSLSGQTVGYLISVFAFAQLLVSPLAGVWVNTLGRKKMIVIGLCLFAVSEVLFGLGHHMSVLFIARIMGGVSDAFIMPAVITYIADKTTLASRAKVLGYQAAAISSGFIIGPGLGGLIATFGIRAPFFVAAAFAFVAALVSFFMLEESLSKEELRRYRENQQKISFLAEIKKSFAPAYFVPLLVVFVLSFGLAAYEMMFSLFVDAKFGFEIRQIAIIITVGSIFGVVAQIAFFENIVKAFGERKLIHVSLVIAALFIVATVYVNSYWGIMVVSSIVFFACDMLRPAVTTLLSKLAGENQGFVAGMNSTYTSLGIIVGPAVGGILFDINIDFPYLFAACLLIVAFLLSAVGTRKKATTAQLANK</sequence>
<feature type="domain" description="Major facilitator superfamily (MFS) profile" evidence="7">
    <location>
        <begin position="11"/>
        <end position="394"/>
    </location>
</feature>
<feature type="transmembrane region" description="Helical" evidence="6">
    <location>
        <begin position="12"/>
        <end position="37"/>
    </location>
</feature>
<reference evidence="9" key="1">
    <citation type="journal article" date="2019" name="Int. J. Syst. Evol. Microbiol.">
        <title>The Global Catalogue of Microorganisms (GCM) 10K type strain sequencing project: providing services to taxonomists for standard genome sequencing and annotation.</title>
        <authorList>
            <consortium name="The Broad Institute Genomics Platform"/>
            <consortium name="The Broad Institute Genome Sequencing Center for Infectious Disease"/>
            <person name="Wu L."/>
            <person name="Ma J."/>
        </authorList>
    </citation>
    <scope>NUCLEOTIDE SEQUENCE [LARGE SCALE GENOMIC DNA]</scope>
    <source>
        <strain evidence="9">CGMCC 1.18575</strain>
    </source>
</reference>
<dbReference type="PANTHER" id="PTHR23504:SF115">
    <property type="entry name" value="MULTIDRUG RESISTANCE PROTEIN 2"/>
    <property type="match status" value="1"/>
</dbReference>
<dbReference type="InterPro" id="IPR011701">
    <property type="entry name" value="MFS"/>
</dbReference>